<dbReference type="Pfam" id="PF17921">
    <property type="entry name" value="Integrase_H2C2"/>
    <property type="match status" value="1"/>
</dbReference>
<dbReference type="PROSITE" id="PS50994">
    <property type="entry name" value="INTEGRASE"/>
    <property type="match status" value="1"/>
</dbReference>
<dbReference type="FunFam" id="1.10.340.70:FF:000003">
    <property type="entry name" value="Protein CBG25708"/>
    <property type="match status" value="1"/>
</dbReference>
<dbReference type="Pfam" id="PF00078">
    <property type="entry name" value="RVT_1"/>
    <property type="match status" value="1"/>
</dbReference>
<dbReference type="GO" id="GO:0003964">
    <property type="term" value="F:RNA-directed DNA polymerase activity"/>
    <property type="evidence" value="ECO:0007669"/>
    <property type="project" value="UniProtKB-EC"/>
</dbReference>
<dbReference type="GO" id="GO:0003676">
    <property type="term" value="F:nucleic acid binding"/>
    <property type="evidence" value="ECO:0007669"/>
    <property type="project" value="InterPro"/>
</dbReference>
<dbReference type="Gene3D" id="3.30.70.270">
    <property type="match status" value="2"/>
</dbReference>
<evidence type="ECO:0000256" key="1">
    <source>
        <dbReference type="ARBA" id="ARBA00012493"/>
    </source>
</evidence>
<dbReference type="Gene3D" id="1.10.340.70">
    <property type="match status" value="1"/>
</dbReference>
<dbReference type="GO" id="GO:0015074">
    <property type="term" value="P:DNA integration"/>
    <property type="evidence" value="ECO:0007669"/>
    <property type="project" value="InterPro"/>
</dbReference>
<dbReference type="InterPro" id="IPR000477">
    <property type="entry name" value="RT_dom"/>
</dbReference>
<dbReference type="InterPro" id="IPR050951">
    <property type="entry name" value="Retrovirus_Pol_polyprotein"/>
</dbReference>
<evidence type="ECO:0000259" key="3">
    <source>
        <dbReference type="PROSITE" id="PS50994"/>
    </source>
</evidence>
<dbReference type="AlphaFoldDB" id="A0AAD9REU1"/>
<dbReference type="EMBL" id="JAIFRP010000289">
    <property type="protein sequence ID" value="KAK2578442.1"/>
    <property type="molecule type" value="Genomic_DNA"/>
</dbReference>
<dbReference type="SUPFAM" id="SSF56672">
    <property type="entry name" value="DNA/RNA polymerases"/>
    <property type="match status" value="1"/>
</dbReference>
<proteinExistence type="predicted"/>
<dbReference type="PROSITE" id="PS50878">
    <property type="entry name" value="RT_POL"/>
    <property type="match status" value="1"/>
</dbReference>
<dbReference type="Gene3D" id="3.10.10.10">
    <property type="entry name" value="HIV Type 1 Reverse Transcriptase, subunit A, domain 1"/>
    <property type="match status" value="1"/>
</dbReference>
<dbReference type="Proteomes" id="UP001258017">
    <property type="component" value="Unassembled WGS sequence"/>
</dbReference>
<dbReference type="InterPro" id="IPR036397">
    <property type="entry name" value="RNaseH_sf"/>
</dbReference>
<dbReference type="PANTHER" id="PTHR37984:SF10">
    <property type="entry name" value="RIBONUCLEASE H"/>
    <property type="match status" value="1"/>
</dbReference>
<dbReference type="InterPro" id="IPR012337">
    <property type="entry name" value="RNaseH-like_sf"/>
</dbReference>
<reference evidence="4" key="2">
    <citation type="journal article" date="2023" name="Commun. Biol.">
        <title>Intrasexual cuticular hydrocarbon dimorphism in a wasp sheds light on hydrocarbon biosynthesis genes in Hymenoptera.</title>
        <authorList>
            <person name="Moris V.C."/>
            <person name="Podsiadlowski L."/>
            <person name="Martin S."/>
            <person name="Oeyen J.P."/>
            <person name="Donath A."/>
            <person name="Petersen M."/>
            <person name="Wilbrandt J."/>
            <person name="Misof B."/>
            <person name="Liedtke D."/>
            <person name="Thamm M."/>
            <person name="Scheiner R."/>
            <person name="Schmitt T."/>
            <person name="Niehuis O."/>
        </authorList>
    </citation>
    <scope>NUCLEOTIDE SEQUENCE</scope>
    <source>
        <strain evidence="4">GBR_01_08_01A</strain>
    </source>
</reference>
<dbReference type="GO" id="GO:0042575">
    <property type="term" value="C:DNA polymerase complex"/>
    <property type="evidence" value="ECO:0007669"/>
    <property type="project" value="UniProtKB-ARBA"/>
</dbReference>
<feature type="domain" description="Reverse transcriptase" evidence="2">
    <location>
        <begin position="1"/>
        <end position="122"/>
    </location>
</feature>
<dbReference type="InterPro" id="IPR043502">
    <property type="entry name" value="DNA/RNA_pol_sf"/>
</dbReference>
<dbReference type="Pfam" id="PF00665">
    <property type="entry name" value="rve"/>
    <property type="match status" value="1"/>
</dbReference>
<dbReference type="PANTHER" id="PTHR37984">
    <property type="entry name" value="PROTEIN CBG26694"/>
    <property type="match status" value="1"/>
</dbReference>
<dbReference type="InterPro" id="IPR043128">
    <property type="entry name" value="Rev_trsase/Diguanyl_cyclase"/>
</dbReference>
<dbReference type="Pfam" id="PF17919">
    <property type="entry name" value="RT_RNaseH_2"/>
    <property type="match status" value="1"/>
</dbReference>
<dbReference type="InterPro" id="IPR001584">
    <property type="entry name" value="Integrase_cat-core"/>
</dbReference>
<protein>
    <recommendedName>
        <fullName evidence="1">RNA-directed DNA polymerase</fullName>
        <ecNumber evidence="1">2.7.7.49</ecNumber>
    </recommendedName>
</protein>
<comment type="caution">
    <text evidence="4">The sequence shown here is derived from an EMBL/GenBank/DDBJ whole genome shotgun (WGS) entry which is preliminary data.</text>
</comment>
<reference evidence="4" key="1">
    <citation type="submission" date="2021-08" db="EMBL/GenBank/DDBJ databases">
        <authorList>
            <person name="Misof B."/>
            <person name="Oliver O."/>
            <person name="Podsiadlowski L."/>
            <person name="Donath A."/>
            <person name="Peters R."/>
            <person name="Mayer C."/>
            <person name="Rust J."/>
            <person name="Gunkel S."/>
            <person name="Lesny P."/>
            <person name="Martin S."/>
            <person name="Oeyen J.P."/>
            <person name="Petersen M."/>
            <person name="Panagiotis P."/>
            <person name="Wilbrandt J."/>
            <person name="Tanja T."/>
        </authorList>
    </citation>
    <scope>NUCLEOTIDE SEQUENCE</scope>
    <source>
        <strain evidence="4">GBR_01_08_01A</strain>
        <tissue evidence="4">Thorax + abdomen</tissue>
    </source>
</reference>
<evidence type="ECO:0000313" key="5">
    <source>
        <dbReference type="Proteomes" id="UP001258017"/>
    </source>
</evidence>
<dbReference type="FunFam" id="3.30.70.270:FF:000020">
    <property type="entry name" value="Transposon Tf2-6 polyprotein-like Protein"/>
    <property type="match status" value="1"/>
</dbReference>
<dbReference type="InterPro" id="IPR041588">
    <property type="entry name" value="Integrase_H2C2"/>
</dbReference>
<dbReference type="SUPFAM" id="SSF53098">
    <property type="entry name" value="Ribonuclease H-like"/>
    <property type="match status" value="1"/>
</dbReference>
<organism evidence="4 5">
    <name type="scientific">Odynerus spinipes</name>
    <dbReference type="NCBI Taxonomy" id="1348599"/>
    <lineage>
        <taxon>Eukaryota</taxon>
        <taxon>Metazoa</taxon>
        <taxon>Ecdysozoa</taxon>
        <taxon>Arthropoda</taxon>
        <taxon>Hexapoda</taxon>
        <taxon>Insecta</taxon>
        <taxon>Pterygota</taxon>
        <taxon>Neoptera</taxon>
        <taxon>Endopterygota</taxon>
        <taxon>Hymenoptera</taxon>
        <taxon>Apocrita</taxon>
        <taxon>Aculeata</taxon>
        <taxon>Vespoidea</taxon>
        <taxon>Vespidae</taxon>
        <taxon>Eumeninae</taxon>
        <taxon>Odynerus</taxon>
    </lineage>
</organism>
<dbReference type="EC" id="2.7.7.49" evidence="1"/>
<keyword evidence="5" id="KW-1185">Reference proteome</keyword>
<dbReference type="Gene3D" id="3.30.420.10">
    <property type="entry name" value="Ribonuclease H-like superfamily/Ribonuclease H"/>
    <property type="match status" value="1"/>
</dbReference>
<dbReference type="CDD" id="cd09274">
    <property type="entry name" value="RNase_HI_RT_Ty3"/>
    <property type="match status" value="1"/>
</dbReference>
<name>A0AAD9REU1_9HYME</name>
<sequence>MAGGTTFSKIDLRQAYLQLEVREEDQALLTLNTPRGLYKPTRLMYGIASAPAIWQREIENILKGIPGVTVFLDDIKITGTNDTEHLQRLELVFKKLHDYNIKINLEKSTFFTDQIEYCGYVIDKNGIHKDRKKIEAIEKMPTPRNVSEVRAFIGFVNYYGRFIRNLSSILYPLNKLLHKDFKFIWSRECELAFKNAKRAFQSDEVLAHYDPKLPLILATDASSYGVGAVLSHVYPDGSEKAIQYASSTLSETQKKYAQIDKEAYSIIFGIKKFHQYLYGNKFTLYTDHRPLVHILAPSKSLPLYSAMRMQHYALFLRGFNYTIKYKNTKLHSNADCLSRLPIANYNKNTCDVVDVHQIDTTQSLPVTFEELVTATRQDVNLKEIVHSIETGKPIHTNDKFRSNNLEYSVQQGVFLRGHRVVIPKALQAKILKELHSEHFGIVKMKVLTRSYVWWAEIDNDIKTVTENCAECNANRNNPPIVKHTWEPATFPFERLHIDFAGPFKGYNFLIIMDAYTKWLEVFIINNITAETTIQKCREVFARFGLPIQVVSDNGRTFISNEFQKFLQNNGISHKLTAPYNPATNGLAERFVQTLKKSLRSINTQQTNLHVALQRILMQ</sequence>
<evidence type="ECO:0000259" key="2">
    <source>
        <dbReference type="PROSITE" id="PS50878"/>
    </source>
</evidence>
<dbReference type="CDD" id="cd01647">
    <property type="entry name" value="RT_LTR"/>
    <property type="match status" value="1"/>
</dbReference>
<accession>A0AAD9REU1</accession>
<feature type="domain" description="Integrase catalytic" evidence="3">
    <location>
        <begin position="487"/>
        <end position="618"/>
    </location>
</feature>
<evidence type="ECO:0000313" key="4">
    <source>
        <dbReference type="EMBL" id="KAK2578442.1"/>
    </source>
</evidence>
<gene>
    <name evidence="4" type="ORF">KPH14_001059</name>
</gene>
<dbReference type="InterPro" id="IPR041577">
    <property type="entry name" value="RT_RNaseH_2"/>
</dbReference>